<accession>A0AAN4ZA88</accession>
<organism evidence="1 2">
    <name type="scientific">Pristionchus mayeri</name>
    <dbReference type="NCBI Taxonomy" id="1317129"/>
    <lineage>
        <taxon>Eukaryota</taxon>
        <taxon>Metazoa</taxon>
        <taxon>Ecdysozoa</taxon>
        <taxon>Nematoda</taxon>
        <taxon>Chromadorea</taxon>
        <taxon>Rhabditida</taxon>
        <taxon>Rhabditina</taxon>
        <taxon>Diplogasteromorpha</taxon>
        <taxon>Diplogasteroidea</taxon>
        <taxon>Neodiplogasteridae</taxon>
        <taxon>Pristionchus</taxon>
    </lineage>
</organism>
<evidence type="ECO:0000313" key="1">
    <source>
        <dbReference type="EMBL" id="GMR37402.1"/>
    </source>
</evidence>
<sequence>MQLPPLQPFRSFKTFFKMRSICVHLLMLSVIYSIGNAKRKQLGRFRVRRAPSSFALAYLQRGAETESEETGEVPREHIRIPEGSRRRDFVVNDAKCLSRCNKELTTGMDMVDAHTAFGSIDVPSVMSTKDLELFCSLDAAHSQCIDDCGYSVQFNLREYICRRKREEMTEFIPCYRSTAPFLTRYCRPRCGAYHSLEHSTQGYGARCRQLLCGHTCTEYLLRRVCGAEEGRRASDFLVHFSRIQVDFWISDYARNQRLNAADIYPTQCLRLHCDGFDLKNCSRIQNRVVARRHTN</sequence>
<comment type="caution">
    <text evidence="1">The sequence shown here is derived from an EMBL/GenBank/DDBJ whole genome shotgun (WGS) entry which is preliminary data.</text>
</comment>
<reference evidence="2" key="1">
    <citation type="submission" date="2022-10" db="EMBL/GenBank/DDBJ databases">
        <title>Genome assembly of Pristionchus species.</title>
        <authorList>
            <person name="Yoshida K."/>
            <person name="Sommer R.J."/>
        </authorList>
    </citation>
    <scope>NUCLEOTIDE SEQUENCE [LARGE SCALE GENOMIC DNA]</scope>
    <source>
        <strain evidence="2">RS5460</strain>
    </source>
</reference>
<proteinExistence type="predicted"/>
<name>A0AAN4ZA88_9BILA</name>
<dbReference type="EMBL" id="BTRK01000002">
    <property type="protein sequence ID" value="GMR37402.1"/>
    <property type="molecule type" value="Genomic_DNA"/>
</dbReference>
<dbReference type="PANTHER" id="PTHR36944:SF2">
    <property type="entry name" value="CPG4 DOMAIN-CONTAINING PROTEIN"/>
    <property type="match status" value="1"/>
</dbReference>
<gene>
    <name evidence="1" type="ORF">PMAYCL1PPCAC_07597</name>
</gene>
<dbReference type="Proteomes" id="UP001328107">
    <property type="component" value="Unassembled WGS sequence"/>
</dbReference>
<dbReference type="PANTHER" id="PTHR36944">
    <property type="entry name" value="PROTEIN CBG02791-RELATED"/>
    <property type="match status" value="1"/>
</dbReference>
<protein>
    <submittedName>
        <fullName evidence="1">Uncharacterized protein</fullName>
    </submittedName>
</protein>
<dbReference type="AlphaFoldDB" id="A0AAN4ZA88"/>
<keyword evidence="2" id="KW-1185">Reference proteome</keyword>
<evidence type="ECO:0000313" key="2">
    <source>
        <dbReference type="Proteomes" id="UP001328107"/>
    </source>
</evidence>